<evidence type="ECO:0000259" key="6">
    <source>
        <dbReference type="Pfam" id="PF25876"/>
    </source>
</evidence>
<dbReference type="NCBIfam" id="TIGR01730">
    <property type="entry name" value="RND_mfp"/>
    <property type="match status" value="1"/>
</dbReference>
<sequence>MEFRSAVFRGVSVLVLAILLAACSSPEESPQPQVFKPVKVMTVGEREAGITRAFPGVVVAGDSVDLGFRVAGQLADFPVKEGQQVKEGAIIAKLDKRDYLTSLHNLESRLGGARASLNEARLNFQRNAQLLKSDTISKSAYDTAKARYENAVSELESLEQQIRQARLNVQYTELHAPFSGTIGTKYVNNYENVQVQQAIVRLQNLDTLDVEVEIPEFVFVLFKNYKGAPTPPVVRFSAYPDREFTAHLKEYRTVPNAQTQTYTVTMTLEKPEGLSLQPGMTAEVQGKLPPTVSTDGFFVPVTAVFGGEGQTKYVWVLDEDMTVHSKPVVTGEMQNSDIIISSGLASGQRIVIAGVHYLQEGQQVRILEGPVGEQ</sequence>
<dbReference type="Gene3D" id="1.10.287.470">
    <property type="entry name" value="Helix hairpin bin"/>
    <property type="match status" value="1"/>
</dbReference>
<evidence type="ECO:0000313" key="10">
    <source>
        <dbReference type="EMBL" id="GFM32812.1"/>
    </source>
</evidence>
<evidence type="ECO:0000256" key="2">
    <source>
        <dbReference type="ARBA" id="ARBA00009477"/>
    </source>
</evidence>
<evidence type="ECO:0000256" key="1">
    <source>
        <dbReference type="ARBA" id="ARBA00004196"/>
    </source>
</evidence>
<dbReference type="Pfam" id="PF25967">
    <property type="entry name" value="RND-MFP_C"/>
    <property type="match status" value="1"/>
</dbReference>
<dbReference type="Gene3D" id="2.40.420.20">
    <property type="match status" value="1"/>
</dbReference>
<evidence type="ECO:0000256" key="4">
    <source>
        <dbReference type="SAM" id="Coils"/>
    </source>
</evidence>
<gene>
    <name evidence="10" type="ORF">DSM101010T_11770</name>
</gene>
<dbReference type="GO" id="GO:1990281">
    <property type="term" value="C:efflux pump complex"/>
    <property type="evidence" value="ECO:0007669"/>
    <property type="project" value="TreeGrafter"/>
</dbReference>
<dbReference type="Pfam" id="PF25917">
    <property type="entry name" value="BSH_RND"/>
    <property type="match status" value="1"/>
</dbReference>
<dbReference type="InterPro" id="IPR006143">
    <property type="entry name" value="RND_pump_MFP"/>
</dbReference>
<dbReference type="Gene3D" id="2.40.30.170">
    <property type="match status" value="1"/>
</dbReference>
<dbReference type="PANTHER" id="PTHR30469:SF20">
    <property type="entry name" value="EFFLUX RND TRANSPORTER PERIPLASMIC ADAPTOR SUBUNIT"/>
    <property type="match status" value="1"/>
</dbReference>
<evidence type="ECO:0000256" key="3">
    <source>
        <dbReference type="ARBA" id="ARBA00022448"/>
    </source>
</evidence>
<keyword evidence="11" id="KW-1185">Reference proteome</keyword>
<evidence type="ECO:0000313" key="11">
    <source>
        <dbReference type="Proteomes" id="UP000503840"/>
    </source>
</evidence>
<comment type="subcellular location">
    <subcellularLocation>
        <location evidence="1">Cell envelope</location>
    </subcellularLocation>
</comment>
<evidence type="ECO:0000256" key="5">
    <source>
        <dbReference type="SAM" id="SignalP"/>
    </source>
</evidence>
<feature type="signal peptide" evidence="5">
    <location>
        <begin position="1"/>
        <end position="21"/>
    </location>
</feature>
<dbReference type="Proteomes" id="UP000503840">
    <property type="component" value="Unassembled WGS sequence"/>
</dbReference>
<feature type="coiled-coil region" evidence="4">
    <location>
        <begin position="103"/>
        <end position="175"/>
    </location>
</feature>
<dbReference type="CDD" id="cd13120">
    <property type="entry name" value="BF2867_like_N"/>
    <property type="match status" value="1"/>
</dbReference>
<dbReference type="GO" id="GO:0015562">
    <property type="term" value="F:efflux transmembrane transporter activity"/>
    <property type="evidence" value="ECO:0007669"/>
    <property type="project" value="TreeGrafter"/>
</dbReference>
<dbReference type="Gene3D" id="2.40.50.100">
    <property type="match status" value="1"/>
</dbReference>
<keyword evidence="5" id="KW-0732">Signal</keyword>
<feature type="domain" description="CusB-like beta-barrel" evidence="8">
    <location>
        <begin position="234"/>
        <end position="285"/>
    </location>
</feature>
<dbReference type="RefSeq" id="WP_174404484.1">
    <property type="nucleotide sequence ID" value="NZ_BLVO01000012.1"/>
</dbReference>
<dbReference type="Pfam" id="PF25876">
    <property type="entry name" value="HH_MFP_RND"/>
    <property type="match status" value="1"/>
</dbReference>
<dbReference type="InterPro" id="IPR058627">
    <property type="entry name" value="MdtA-like_C"/>
</dbReference>
<reference evidence="10 11" key="1">
    <citation type="submission" date="2020-05" db="EMBL/GenBank/DDBJ databases">
        <title>Draft genome sequence of Desulfovibrio sp. strain HN2T.</title>
        <authorList>
            <person name="Ueno A."/>
            <person name="Tamazawa S."/>
            <person name="Tamamura S."/>
            <person name="Murakami T."/>
            <person name="Kiyama T."/>
            <person name="Inomata H."/>
            <person name="Amano Y."/>
            <person name="Miyakawa K."/>
            <person name="Tamaki H."/>
            <person name="Naganuma T."/>
            <person name="Kaneko K."/>
        </authorList>
    </citation>
    <scope>NUCLEOTIDE SEQUENCE [LARGE SCALE GENOMIC DNA]</scope>
    <source>
        <strain evidence="10 11">HN2</strain>
    </source>
</reference>
<proteinExistence type="inferred from homology"/>
<evidence type="ECO:0000259" key="8">
    <source>
        <dbReference type="Pfam" id="PF25954"/>
    </source>
</evidence>
<keyword evidence="3" id="KW-0813">Transport</keyword>
<feature type="domain" description="Multidrug resistance protein MdtA-like barrel-sandwich hybrid" evidence="7">
    <location>
        <begin position="63"/>
        <end position="195"/>
    </location>
</feature>
<keyword evidence="4" id="KW-0175">Coiled coil</keyword>
<protein>
    <submittedName>
        <fullName evidence="10">Hemolysin secretion protein D</fullName>
    </submittedName>
</protein>
<dbReference type="PROSITE" id="PS51257">
    <property type="entry name" value="PROKAR_LIPOPROTEIN"/>
    <property type="match status" value="1"/>
</dbReference>
<feature type="domain" description="Multidrug resistance protein MdtA-like alpha-helical hairpin" evidence="6">
    <location>
        <begin position="103"/>
        <end position="172"/>
    </location>
</feature>
<dbReference type="SUPFAM" id="SSF111369">
    <property type="entry name" value="HlyD-like secretion proteins"/>
    <property type="match status" value="1"/>
</dbReference>
<dbReference type="AlphaFoldDB" id="A0A7J0BHX5"/>
<accession>A0A7J0BHX5</accession>
<organism evidence="10 11">
    <name type="scientific">Desulfovibrio subterraneus</name>
    <dbReference type="NCBI Taxonomy" id="2718620"/>
    <lineage>
        <taxon>Bacteria</taxon>
        <taxon>Pseudomonadati</taxon>
        <taxon>Thermodesulfobacteriota</taxon>
        <taxon>Desulfovibrionia</taxon>
        <taxon>Desulfovibrionales</taxon>
        <taxon>Desulfovibrionaceae</taxon>
        <taxon>Desulfovibrio</taxon>
    </lineage>
</organism>
<evidence type="ECO:0000259" key="9">
    <source>
        <dbReference type="Pfam" id="PF25967"/>
    </source>
</evidence>
<dbReference type="Pfam" id="PF25954">
    <property type="entry name" value="Beta-barrel_RND_2"/>
    <property type="match status" value="1"/>
</dbReference>
<dbReference type="EMBL" id="BLVO01000012">
    <property type="protein sequence ID" value="GFM32812.1"/>
    <property type="molecule type" value="Genomic_DNA"/>
</dbReference>
<feature type="domain" description="Multidrug resistance protein MdtA-like C-terminal permuted SH3" evidence="9">
    <location>
        <begin position="299"/>
        <end position="355"/>
    </location>
</feature>
<comment type="similarity">
    <text evidence="2">Belongs to the membrane fusion protein (MFP) (TC 8.A.1) family.</text>
</comment>
<comment type="caution">
    <text evidence="10">The sequence shown here is derived from an EMBL/GenBank/DDBJ whole genome shotgun (WGS) entry which is preliminary data.</text>
</comment>
<dbReference type="InterPro" id="IPR058792">
    <property type="entry name" value="Beta-barrel_RND_2"/>
</dbReference>
<evidence type="ECO:0000259" key="7">
    <source>
        <dbReference type="Pfam" id="PF25917"/>
    </source>
</evidence>
<dbReference type="PANTHER" id="PTHR30469">
    <property type="entry name" value="MULTIDRUG RESISTANCE PROTEIN MDTA"/>
    <property type="match status" value="1"/>
</dbReference>
<name>A0A7J0BHX5_9BACT</name>
<dbReference type="InterPro" id="IPR058625">
    <property type="entry name" value="MdtA-like_BSH"/>
</dbReference>
<dbReference type="InterPro" id="IPR058624">
    <property type="entry name" value="MdtA-like_HH"/>
</dbReference>
<feature type="chain" id="PRO_5029687523" evidence="5">
    <location>
        <begin position="22"/>
        <end position="374"/>
    </location>
</feature>